<evidence type="ECO:0000256" key="1">
    <source>
        <dbReference type="SAM" id="Phobius"/>
    </source>
</evidence>
<dbReference type="Proteomes" id="UP000656274">
    <property type="component" value="Unassembled WGS sequence"/>
</dbReference>
<keyword evidence="1" id="KW-0472">Membrane</keyword>
<feature type="transmembrane region" description="Helical" evidence="1">
    <location>
        <begin position="6"/>
        <end position="25"/>
    </location>
</feature>
<dbReference type="SUPFAM" id="SSF49478">
    <property type="entry name" value="Cna protein B-type domain"/>
    <property type="match status" value="1"/>
</dbReference>
<keyword evidence="3" id="KW-1185">Reference proteome</keyword>
<dbReference type="RefSeq" id="WP_194093054.1">
    <property type="nucleotide sequence ID" value="NZ_JADFTZ010000001.1"/>
</dbReference>
<dbReference type="EMBL" id="JADFTZ010000001">
    <property type="protein sequence ID" value="MBE9575086.1"/>
    <property type="molecule type" value="Genomic_DNA"/>
</dbReference>
<name>A0ABR9WME2_9FLAO</name>
<gene>
    <name evidence="2" type="ORF">IM755_00020</name>
</gene>
<comment type="caution">
    <text evidence="2">The sequence shown here is derived from an EMBL/GenBank/DDBJ whole genome shotgun (WGS) entry which is preliminary data.</text>
</comment>
<keyword evidence="1" id="KW-1133">Transmembrane helix</keyword>
<accession>A0ABR9WME2</accession>
<evidence type="ECO:0000313" key="3">
    <source>
        <dbReference type="Proteomes" id="UP000656274"/>
    </source>
</evidence>
<proteinExistence type="predicted"/>
<protein>
    <recommendedName>
        <fullName evidence="4">Carboxypeptidase regulatory-like domain-containing protein</fullName>
    </recommendedName>
</protein>
<organism evidence="2 3">
    <name type="scientific">Flavobacterium proteolyticum</name>
    <dbReference type="NCBI Taxonomy" id="2911683"/>
    <lineage>
        <taxon>Bacteria</taxon>
        <taxon>Pseudomonadati</taxon>
        <taxon>Bacteroidota</taxon>
        <taxon>Flavobacteriia</taxon>
        <taxon>Flavobacteriales</taxon>
        <taxon>Flavobacteriaceae</taxon>
        <taxon>Flavobacterium</taxon>
    </lineage>
</organism>
<sequence length="122" mass="14184">MRFYTTLFSVLYQIFCFISLSNFYANYFKSGHKCNHLLSGAIIEGVTQTPIGKVQVNLYNENNKLLKTVFTDRTGRFDFGVVTCNEIYNIKTISRFHKNALKNIIICKEDEIKECKIELTCF</sequence>
<reference evidence="2 3" key="1">
    <citation type="submission" date="2020-10" db="EMBL/GenBank/DDBJ databases">
        <title>The genome sequence of Flavobacterium aquaticum 1Y8A.</title>
        <authorList>
            <person name="Liu Y."/>
        </authorList>
    </citation>
    <scope>NUCLEOTIDE SEQUENCE [LARGE SCALE GENOMIC DNA]</scope>
    <source>
        <strain evidence="2 3">1Y8A</strain>
    </source>
</reference>
<keyword evidence="1" id="KW-0812">Transmembrane</keyword>
<evidence type="ECO:0000313" key="2">
    <source>
        <dbReference type="EMBL" id="MBE9575086.1"/>
    </source>
</evidence>
<evidence type="ECO:0008006" key="4">
    <source>
        <dbReference type="Google" id="ProtNLM"/>
    </source>
</evidence>